<dbReference type="Proteomes" id="UP000480684">
    <property type="component" value="Unassembled WGS sequence"/>
</dbReference>
<dbReference type="GO" id="GO:0042597">
    <property type="term" value="C:periplasmic space"/>
    <property type="evidence" value="ECO:0007669"/>
    <property type="project" value="UniProtKB-SubCell"/>
</dbReference>
<gene>
    <name evidence="5" type="ORF">G4223_13355</name>
</gene>
<organism evidence="5 6">
    <name type="scientific">Magnetospirillum aberrantis SpK</name>
    <dbReference type="NCBI Taxonomy" id="908842"/>
    <lineage>
        <taxon>Bacteria</taxon>
        <taxon>Pseudomonadati</taxon>
        <taxon>Pseudomonadota</taxon>
        <taxon>Alphaproteobacteria</taxon>
        <taxon>Rhodospirillales</taxon>
        <taxon>Rhodospirillaceae</taxon>
        <taxon>Magnetospirillum</taxon>
    </lineage>
</organism>
<evidence type="ECO:0000256" key="2">
    <source>
        <dbReference type="ARBA" id="ARBA00023054"/>
    </source>
</evidence>
<evidence type="ECO:0000256" key="3">
    <source>
        <dbReference type="SAM" id="Coils"/>
    </source>
</evidence>
<evidence type="ECO:0000313" key="5">
    <source>
        <dbReference type="EMBL" id="NFV81100.1"/>
    </source>
</evidence>
<dbReference type="InterPro" id="IPR050465">
    <property type="entry name" value="UPF0194_transport"/>
</dbReference>
<evidence type="ECO:0000256" key="1">
    <source>
        <dbReference type="ARBA" id="ARBA00004196"/>
    </source>
</evidence>
<dbReference type="Gene3D" id="2.40.30.170">
    <property type="match status" value="1"/>
</dbReference>
<dbReference type="PANTHER" id="PTHR32347">
    <property type="entry name" value="EFFLUX SYSTEM COMPONENT YKNX-RELATED"/>
    <property type="match status" value="1"/>
</dbReference>
<dbReference type="Pfam" id="PF25881">
    <property type="entry name" value="HH_YBHG"/>
    <property type="match status" value="1"/>
</dbReference>
<dbReference type="AlphaFoldDB" id="A0A7C9QUR3"/>
<dbReference type="Gene3D" id="1.10.287.470">
    <property type="entry name" value="Helix hairpin bin"/>
    <property type="match status" value="2"/>
</dbReference>
<dbReference type="PANTHER" id="PTHR32347:SF29">
    <property type="entry name" value="UPF0194 MEMBRANE PROTEIN YBHG"/>
    <property type="match status" value="1"/>
</dbReference>
<dbReference type="InterPro" id="IPR059052">
    <property type="entry name" value="HH_YbhG-like"/>
</dbReference>
<accession>A0A7C9QUR3</accession>
<evidence type="ECO:0000313" key="6">
    <source>
        <dbReference type="Proteomes" id="UP000480684"/>
    </source>
</evidence>
<feature type="coiled-coil region" evidence="3">
    <location>
        <begin position="83"/>
        <end position="174"/>
    </location>
</feature>
<feature type="domain" description="YbhG-like alpha-helical hairpin" evidence="4">
    <location>
        <begin position="74"/>
        <end position="196"/>
    </location>
</feature>
<dbReference type="EMBL" id="JAAIYP010000039">
    <property type="protein sequence ID" value="NFV81100.1"/>
    <property type="molecule type" value="Genomic_DNA"/>
</dbReference>
<reference evidence="5 6" key="1">
    <citation type="submission" date="2020-02" db="EMBL/GenBank/DDBJ databases">
        <authorList>
            <person name="Dziuba M."/>
            <person name="Kuznetsov B."/>
            <person name="Mardanov A."/>
            <person name="Ravin N."/>
            <person name="Grouzdev D."/>
        </authorList>
    </citation>
    <scope>NUCLEOTIDE SEQUENCE [LARGE SCALE GENOMIC DNA]</scope>
    <source>
        <strain evidence="5 6">SpK</strain>
    </source>
</reference>
<keyword evidence="2 3" id="KW-0175">Coiled coil</keyword>
<evidence type="ECO:0000259" key="4">
    <source>
        <dbReference type="Pfam" id="PF25881"/>
    </source>
</evidence>
<dbReference type="RefSeq" id="WP_163680595.1">
    <property type="nucleotide sequence ID" value="NZ_JAAIYP010000039.1"/>
</dbReference>
<dbReference type="Gene3D" id="2.40.50.100">
    <property type="match status" value="1"/>
</dbReference>
<comment type="caution">
    <text evidence="5">The sequence shown here is derived from an EMBL/GenBank/DDBJ whole genome shotgun (WGS) entry which is preliminary data.</text>
</comment>
<protein>
    <submittedName>
        <fullName evidence="5">HlyD family efflux transporter periplasmic adaptor subunit</fullName>
    </submittedName>
</protein>
<comment type="subcellular location">
    <subcellularLocation>
        <location evidence="1">Cell envelope</location>
    </subcellularLocation>
</comment>
<sequence>MRRKLPLIVAAVIVLAAAVGWIVWHKPADTSALVMNGSVDIRQVDLAFRVEGRLEKLLVEEGDRVAPGQVVAVMDKSYLEDAVRITEARLAGAQANLDKLEAGNRPQEIAQARAEVARAEAAFVNAKATYGRRAGTTVDSVVSRQALDNARADMRQAEAQLNRAREALALQEKGFRSEDIAVAKAQVAAEQATMDLMRRRLADAELTAPAAGQVMTRVREPGSMVLPGATVLTLALTEPMQVRTWVAEPALDRVVPGTKAEVVTDGGRTYHGQVGFVSPVAEFTPKTVETPELRTSLVYRVRVVVSDPDDGLRQGMPVTVKLLP</sequence>
<keyword evidence="6" id="KW-1185">Reference proteome</keyword>
<name>A0A7C9QUR3_9PROT</name>
<proteinExistence type="predicted"/>
<dbReference type="SUPFAM" id="SSF111369">
    <property type="entry name" value="HlyD-like secretion proteins"/>
    <property type="match status" value="2"/>
</dbReference>